<dbReference type="Proteomes" id="UP000437824">
    <property type="component" value="Unassembled WGS sequence"/>
</dbReference>
<sequence length="820" mass="94529">MTNEMFKKEAFKKSVKDNVKFLYRKTIEEATQEQIFQAVSYTVKDVIIDNWLATQKAYEEQDPKIVYYMSMEFLMGRALGNNLINLCAYGEVKEALEELGFDLNCIEDQEPDPALGNGGLGRLAACFLDSLATLNYAAYGCGIRYHYGMFKQKIENGYQIEVPDNWLKNGYPFELRRPEYAKEVHFGGYVRVEYDPEKGGNKFIHEGYQAVKAIPYDMPITGYDNDVVNTLRIWDAEPIVDFELDSFDKGDYKKAVEQENLARNIVEVLYPNDNHYAGKELRLKQQYFFVSASLQAAIAKYKKKHDDIHKLYEKVTFQMNDTHPTVAVAELMRILMDEEGLGWDEAWEVTTKSVAYTNHTIMSEALEKWPIELFSRLLPRVYQIIEEINRRFILAIQAKYPGNYEKIKKMAIIYDGQVKMAHLAIAAGYSVNGVARLHTEILKHQELKDFYEMMPEKFNNKTNGITQRRFLLHANPLLADWITEHIGPDWITDLPQLKKLAVYADDEKALQEFMNIKFKNKERLAKYILEHNGVEVDPHSIFDVQVKRLHEYKRQLLNILHVIYLYNQIKMHPEMEFYPRTFIFGAKASAGYATAKKIIKLINSVADVVNNDASINGKIKVVFIENYRVSNAEWIFAAADVSEQISTASKEASGTGNMKFMLNGAPTLGTMDGANVEIVEEVGAENAFIFGLSSDEVINYENNGGYDPNVIYNTDEEIRQVLMQLINGTFSSDTELFRDLYDSLLNTKNTDRADRYFILADFRSYADAQRRVEEAYRDEKGWAKKALLNTAHSGKFTSDRTIQEYVDDIWHLDRVIVRKK</sequence>
<dbReference type="GO" id="GO:0005980">
    <property type="term" value="P:glycogen catabolic process"/>
    <property type="evidence" value="ECO:0007669"/>
    <property type="project" value="TreeGrafter"/>
</dbReference>
<dbReference type="NCBIfam" id="TIGR02093">
    <property type="entry name" value="P_ylase"/>
    <property type="match status" value="1"/>
</dbReference>
<keyword evidence="7 10" id="KW-0119">Carbohydrate metabolism</keyword>
<dbReference type="EC" id="2.4.1.1" evidence="10"/>
<comment type="catalytic activity">
    <reaction evidence="1 10">
        <text>[(1-&gt;4)-alpha-D-glucosyl](n) + phosphate = [(1-&gt;4)-alpha-D-glucosyl](n-1) + alpha-D-glucose 1-phosphate</text>
        <dbReference type="Rhea" id="RHEA:41732"/>
        <dbReference type="Rhea" id="RHEA-COMP:9584"/>
        <dbReference type="Rhea" id="RHEA-COMP:9586"/>
        <dbReference type="ChEBI" id="CHEBI:15444"/>
        <dbReference type="ChEBI" id="CHEBI:43474"/>
        <dbReference type="ChEBI" id="CHEBI:58601"/>
        <dbReference type="EC" id="2.4.1.1"/>
    </reaction>
</comment>
<keyword evidence="6 9" id="KW-0663">Pyridoxal phosphate</keyword>
<keyword evidence="4 10" id="KW-0328">Glycosyltransferase</keyword>
<dbReference type="PANTHER" id="PTHR11468:SF3">
    <property type="entry name" value="GLYCOGEN PHOSPHORYLASE, LIVER FORM"/>
    <property type="match status" value="1"/>
</dbReference>
<accession>A0A844GJE5</accession>
<dbReference type="GO" id="GO:0008184">
    <property type="term" value="F:glycogen phosphorylase activity"/>
    <property type="evidence" value="ECO:0007669"/>
    <property type="project" value="InterPro"/>
</dbReference>
<evidence type="ECO:0000256" key="10">
    <source>
        <dbReference type="RuleBase" id="RU000587"/>
    </source>
</evidence>
<evidence type="ECO:0000256" key="6">
    <source>
        <dbReference type="ARBA" id="ARBA00022898"/>
    </source>
</evidence>
<dbReference type="AlphaFoldDB" id="A0A844GJE5"/>
<evidence type="ECO:0000313" key="12">
    <source>
        <dbReference type="Proteomes" id="UP000437824"/>
    </source>
</evidence>
<evidence type="ECO:0000256" key="1">
    <source>
        <dbReference type="ARBA" id="ARBA00001275"/>
    </source>
</evidence>
<evidence type="ECO:0000256" key="7">
    <source>
        <dbReference type="ARBA" id="ARBA00023277"/>
    </source>
</evidence>
<dbReference type="EMBL" id="WMBC01000012">
    <property type="protein sequence ID" value="MTD62216.1"/>
    <property type="molecule type" value="Genomic_DNA"/>
</dbReference>
<comment type="cofactor">
    <cofactor evidence="2 10">
        <name>pyridoxal 5'-phosphate</name>
        <dbReference type="ChEBI" id="CHEBI:597326"/>
    </cofactor>
</comment>
<dbReference type="PIRSF" id="PIRSF000460">
    <property type="entry name" value="Pprylas_GlgP"/>
    <property type="match status" value="1"/>
</dbReference>
<comment type="function">
    <text evidence="8">Phosphorylase is an important allosteric enzyme in carbohydrate metabolism. Enzymes from different sources differ in their regulatory mechanisms and in their natural substrates. However, all known phosphorylases share catalytic and structural properties.</text>
</comment>
<evidence type="ECO:0000256" key="8">
    <source>
        <dbReference type="ARBA" id="ARBA00025174"/>
    </source>
</evidence>
<dbReference type="GO" id="GO:0005737">
    <property type="term" value="C:cytoplasm"/>
    <property type="evidence" value="ECO:0007669"/>
    <property type="project" value="TreeGrafter"/>
</dbReference>
<evidence type="ECO:0000256" key="5">
    <source>
        <dbReference type="ARBA" id="ARBA00022679"/>
    </source>
</evidence>
<proteinExistence type="inferred from homology"/>
<dbReference type="Gene3D" id="3.40.50.2000">
    <property type="entry name" value="Glycogen Phosphorylase B"/>
    <property type="match status" value="2"/>
</dbReference>
<evidence type="ECO:0000256" key="4">
    <source>
        <dbReference type="ARBA" id="ARBA00022676"/>
    </source>
</evidence>
<comment type="function">
    <text evidence="10">Allosteric enzyme that catalyzes the rate-limiting step in glycogen catabolism, the phosphorolytic cleavage of glycogen to produce glucose-1-phosphate, and plays a central role in maintaining cellular and organismal glucose homeostasis.</text>
</comment>
<evidence type="ECO:0000256" key="2">
    <source>
        <dbReference type="ARBA" id="ARBA00001933"/>
    </source>
</evidence>
<dbReference type="CDD" id="cd04300">
    <property type="entry name" value="GT35_Glycogen_Phosphorylase"/>
    <property type="match status" value="1"/>
</dbReference>
<keyword evidence="5 10" id="KW-0808">Transferase</keyword>
<evidence type="ECO:0000313" key="11">
    <source>
        <dbReference type="EMBL" id="MTD62216.1"/>
    </source>
</evidence>
<dbReference type="FunFam" id="3.40.50.2000:FF:000149">
    <property type="entry name" value="Glycogen phosphorylase, muscle form"/>
    <property type="match status" value="1"/>
</dbReference>
<comment type="caution">
    <text evidence="11">The sequence shown here is derived from an EMBL/GenBank/DDBJ whole genome shotgun (WGS) entry which is preliminary data.</text>
</comment>
<dbReference type="InterPro" id="IPR000811">
    <property type="entry name" value="Glyco_trans_35"/>
</dbReference>
<evidence type="ECO:0000256" key="9">
    <source>
        <dbReference type="PIRSR" id="PIRSR000460-1"/>
    </source>
</evidence>
<dbReference type="PANTHER" id="PTHR11468">
    <property type="entry name" value="GLYCOGEN PHOSPHORYLASE"/>
    <property type="match status" value="1"/>
</dbReference>
<dbReference type="SUPFAM" id="SSF53756">
    <property type="entry name" value="UDP-Glycosyltransferase/glycogen phosphorylase"/>
    <property type="match status" value="1"/>
</dbReference>
<dbReference type="PROSITE" id="PS00102">
    <property type="entry name" value="PHOSPHORYLASE"/>
    <property type="match status" value="1"/>
</dbReference>
<gene>
    <name evidence="11" type="primary">glgP</name>
    <name evidence="11" type="ORF">GKZ57_13445</name>
</gene>
<name>A0A844GJE5_9FIRM</name>
<reference evidence="11 12" key="1">
    <citation type="submission" date="2019-11" db="EMBL/GenBank/DDBJ databases">
        <title>Draft genome sequence of Blautia luti DSM 14534T, isolated from human stool.</title>
        <authorList>
            <person name="Ortiz R."/>
            <person name="Melis-Arcos F."/>
            <person name="Covarrubias P."/>
            <person name="Cardenas J.P."/>
            <person name="Perez-Donoso J."/>
            <person name="Almonacid D."/>
        </authorList>
    </citation>
    <scope>NUCLEOTIDE SEQUENCE [LARGE SCALE GENOMIC DNA]</scope>
    <source>
        <strain evidence="11 12">DSM 14534</strain>
    </source>
</reference>
<organism evidence="11 12">
    <name type="scientific">Blautia luti DSM 14534 = JCM 17040</name>
    <dbReference type="NCBI Taxonomy" id="649762"/>
    <lineage>
        <taxon>Bacteria</taxon>
        <taxon>Bacillati</taxon>
        <taxon>Bacillota</taxon>
        <taxon>Clostridia</taxon>
        <taxon>Lachnospirales</taxon>
        <taxon>Lachnospiraceae</taxon>
        <taxon>Blautia</taxon>
    </lineage>
</organism>
<evidence type="ECO:0000256" key="3">
    <source>
        <dbReference type="ARBA" id="ARBA00006047"/>
    </source>
</evidence>
<dbReference type="Pfam" id="PF00343">
    <property type="entry name" value="Phosphorylase"/>
    <property type="match status" value="1"/>
</dbReference>
<feature type="modified residue" description="N6-(pyridoxal phosphate)lysine" evidence="9">
    <location>
        <position position="659"/>
    </location>
</feature>
<dbReference type="InterPro" id="IPR011833">
    <property type="entry name" value="Glycg_phsphrylas"/>
</dbReference>
<dbReference type="InterPro" id="IPR035090">
    <property type="entry name" value="Pyridoxal_P_attach_site"/>
</dbReference>
<comment type="similarity">
    <text evidence="3 10">Belongs to the glycogen phosphorylase family.</text>
</comment>
<protein>
    <recommendedName>
        <fullName evidence="10">Alpha-1,4 glucan phosphorylase</fullName>
        <ecNumber evidence="10">2.4.1.1</ecNumber>
    </recommendedName>
</protein>
<dbReference type="GO" id="GO:0030170">
    <property type="term" value="F:pyridoxal phosphate binding"/>
    <property type="evidence" value="ECO:0007669"/>
    <property type="project" value="InterPro"/>
</dbReference>
<dbReference type="RefSeq" id="WP_154780758.1">
    <property type="nucleotide sequence ID" value="NZ_WMBC01000012.1"/>
</dbReference>